<evidence type="ECO:0000256" key="5">
    <source>
        <dbReference type="HAMAP-Rule" id="MF_01080"/>
    </source>
</evidence>
<evidence type="ECO:0000259" key="6">
    <source>
        <dbReference type="Pfam" id="PF01509"/>
    </source>
</evidence>
<evidence type="ECO:0000256" key="2">
    <source>
        <dbReference type="ARBA" id="ARBA00005642"/>
    </source>
</evidence>
<name>A0A366K797_9BIFI</name>
<dbReference type="EMBL" id="PDCG01000005">
    <property type="protein sequence ID" value="RBP97534.1"/>
    <property type="molecule type" value="Genomic_DNA"/>
</dbReference>
<evidence type="ECO:0000313" key="8">
    <source>
        <dbReference type="EMBL" id="RBP97534.1"/>
    </source>
</evidence>
<dbReference type="PANTHER" id="PTHR13767">
    <property type="entry name" value="TRNA-PSEUDOURIDINE SYNTHASE"/>
    <property type="match status" value="1"/>
</dbReference>
<dbReference type="HAMAP" id="MF_01080">
    <property type="entry name" value="TruB_bact"/>
    <property type="match status" value="1"/>
</dbReference>
<dbReference type="InterPro" id="IPR032819">
    <property type="entry name" value="TruB_C"/>
</dbReference>
<comment type="similarity">
    <text evidence="2 5">Belongs to the pseudouridine synthase TruB family. Type 1 subfamily.</text>
</comment>
<dbReference type="AlphaFoldDB" id="A0A366K797"/>
<dbReference type="EC" id="5.4.99.25" evidence="5"/>
<reference evidence="8 9" key="1">
    <citation type="submission" date="2017-10" db="EMBL/GenBank/DDBJ databases">
        <title>Bifidobacterium xylocopum sp. nov. and Bifidobacterium aemilianum sp. nov., from the carpenter bee (Xylocopa violacea) digestive tract.</title>
        <authorList>
            <person name="Alberoni D."/>
            <person name="Baffoni L."/>
            <person name="Di Gioia D."/>
            <person name="Gaggia F."/>
            <person name="Biavati B."/>
        </authorList>
    </citation>
    <scope>NUCLEOTIDE SEQUENCE [LARGE SCALE GENOMIC DNA]</scope>
    <source>
        <strain evidence="8 9">XV10</strain>
    </source>
</reference>
<dbReference type="InterPro" id="IPR020103">
    <property type="entry name" value="PsdUridine_synth_cat_dom_sf"/>
</dbReference>
<dbReference type="Pfam" id="PF16198">
    <property type="entry name" value="TruB_C_2"/>
    <property type="match status" value="1"/>
</dbReference>
<sequence>MGRRVRESSTGPSGLLLVDKPQGVTSHDVVAAARHELKTRRVGHAGTLDPMATGLLIVGFGHATRLLNYIVDHSKSYQATIRLGQATSTDDADGEVIAQSDQELEQVRARLGSLTQGHIKAVIEGSFTGLIQQVPSSFSAIKIKGQRAYDLARQGKEVHLEARPVTIRRFSLDALRAVGDDGLSGPAGTAANPAPRFLDLDVTVECSAGTYIRSLARDLGQKLGVGGHLTRLRRTRIGAFDLAMPQLLTAQAVEHSFTNREGQLVTRPQAVFDVTGPDLAKRALAMAQAAALVMPTASISADQARDLRFGRWIDQSAGPAIEEPTAALLAVPAKGLGPGSQEEVPQSPELVAVVGPVGAGKLGKLKPLLVFPVE</sequence>
<comment type="function">
    <text evidence="5">Responsible for synthesis of pseudouridine from uracil-55 in the psi GC loop of transfer RNAs.</text>
</comment>
<dbReference type="SUPFAM" id="SSF55120">
    <property type="entry name" value="Pseudouridine synthase"/>
    <property type="match status" value="1"/>
</dbReference>
<dbReference type="GO" id="GO:0003723">
    <property type="term" value="F:RNA binding"/>
    <property type="evidence" value="ECO:0007669"/>
    <property type="project" value="InterPro"/>
</dbReference>
<comment type="catalytic activity">
    <reaction evidence="1 5">
        <text>uridine(55) in tRNA = pseudouridine(55) in tRNA</text>
        <dbReference type="Rhea" id="RHEA:42532"/>
        <dbReference type="Rhea" id="RHEA-COMP:10101"/>
        <dbReference type="Rhea" id="RHEA-COMP:10102"/>
        <dbReference type="ChEBI" id="CHEBI:65314"/>
        <dbReference type="ChEBI" id="CHEBI:65315"/>
        <dbReference type="EC" id="5.4.99.25"/>
    </reaction>
</comment>
<keyword evidence="4 5" id="KW-0413">Isomerase</keyword>
<dbReference type="Gene3D" id="3.30.2350.10">
    <property type="entry name" value="Pseudouridine synthase"/>
    <property type="match status" value="1"/>
</dbReference>
<evidence type="ECO:0000256" key="3">
    <source>
        <dbReference type="ARBA" id="ARBA00022694"/>
    </source>
</evidence>
<proteinExistence type="inferred from homology"/>
<dbReference type="GO" id="GO:1990481">
    <property type="term" value="P:mRNA pseudouridine synthesis"/>
    <property type="evidence" value="ECO:0007669"/>
    <property type="project" value="TreeGrafter"/>
</dbReference>
<dbReference type="InterPro" id="IPR014780">
    <property type="entry name" value="tRNA_psdUridine_synth_TruB"/>
</dbReference>
<dbReference type="Pfam" id="PF01509">
    <property type="entry name" value="TruB_N"/>
    <property type="match status" value="1"/>
</dbReference>
<dbReference type="GO" id="GO:0160148">
    <property type="term" value="F:tRNA pseudouridine(55) synthase activity"/>
    <property type="evidence" value="ECO:0007669"/>
    <property type="project" value="UniProtKB-EC"/>
</dbReference>
<protein>
    <recommendedName>
        <fullName evidence="5">tRNA pseudouridine synthase B</fullName>
        <ecNumber evidence="5">5.4.99.25</ecNumber>
    </recommendedName>
    <alternativeName>
        <fullName evidence="5">tRNA pseudouridine(55) synthase</fullName>
        <shortName evidence="5">Psi55 synthase</shortName>
    </alternativeName>
    <alternativeName>
        <fullName evidence="5">tRNA pseudouridylate synthase</fullName>
    </alternativeName>
    <alternativeName>
        <fullName evidence="5">tRNA-uridine isomerase</fullName>
    </alternativeName>
</protein>
<keyword evidence="3 5" id="KW-0819">tRNA processing</keyword>
<organism evidence="8 9">
    <name type="scientific">Bifidobacterium aemilianum</name>
    <dbReference type="NCBI Taxonomy" id="2493120"/>
    <lineage>
        <taxon>Bacteria</taxon>
        <taxon>Bacillati</taxon>
        <taxon>Actinomycetota</taxon>
        <taxon>Actinomycetes</taxon>
        <taxon>Bifidobacteriales</taxon>
        <taxon>Bifidobacteriaceae</taxon>
        <taxon>Bifidobacterium</taxon>
    </lineage>
</organism>
<feature type="domain" description="Pseudouridine synthase II N-terminal" evidence="6">
    <location>
        <begin position="34"/>
        <end position="212"/>
    </location>
</feature>
<evidence type="ECO:0000256" key="4">
    <source>
        <dbReference type="ARBA" id="ARBA00023235"/>
    </source>
</evidence>
<feature type="active site" description="Nucleophile" evidence="5">
    <location>
        <position position="49"/>
    </location>
</feature>
<dbReference type="GO" id="GO:0031119">
    <property type="term" value="P:tRNA pseudouridine synthesis"/>
    <property type="evidence" value="ECO:0007669"/>
    <property type="project" value="UniProtKB-UniRule"/>
</dbReference>
<dbReference type="OrthoDB" id="9802309at2"/>
<dbReference type="CDD" id="cd02573">
    <property type="entry name" value="PseudoU_synth_EcTruB"/>
    <property type="match status" value="1"/>
</dbReference>
<dbReference type="Proteomes" id="UP000252530">
    <property type="component" value="Unassembled WGS sequence"/>
</dbReference>
<evidence type="ECO:0000259" key="7">
    <source>
        <dbReference type="Pfam" id="PF16198"/>
    </source>
</evidence>
<evidence type="ECO:0000313" key="9">
    <source>
        <dbReference type="Proteomes" id="UP000252530"/>
    </source>
</evidence>
<keyword evidence="9" id="KW-1185">Reference proteome</keyword>
<dbReference type="RefSeq" id="WP_113860379.1">
    <property type="nucleotide sequence ID" value="NZ_PDCG01000005.1"/>
</dbReference>
<dbReference type="InterPro" id="IPR002501">
    <property type="entry name" value="PsdUridine_synth_N"/>
</dbReference>
<feature type="domain" description="tRNA pseudouridylate synthase B C-terminal" evidence="7">
    <location>
        <begin position="213"/>
        <end position="255"/>
    </location>
</feature>
<accession>A0A366K797</accession>
<dbReference type="NCBIfam" id="TIGR00431">
    <property type="entry name" value="TruB"/>
    <property type="match status" value="1"/>
</dbReference>
<evidence type="ECO:0000256" key="1">
    <source>
        <dbReference type="ARBA" id="ARBA00000385"/>
    </source>
</evidence>
<comment type="caution">
    <text evidence="8">The sequence shown here is derived from an EMBL/GenBank/DDBJ whole genome shotgun (WGS) entry which is preliminary data.</text>
</comment>
<gene>
    <name evidence="5 8" type="primary">truB</name>
    <name evidence="8" type="ORF">CRD60_05935</name>
</gene>
<dbReference type="PANTHER" id="PTHR13767:SF2">
    <property type="entry name" value="PSEUDOURIDYLATE SYNTHASE TRUB1"/>
    <property type="match status" value="1"/>
</dbReference>